<evidence type="ECO:0000313" key="3">
    <source>
        <dbReference type="Proteomes" id="UP000678393"/>
    </source>
</evidence>
<evidence type="ECO:0000256" key="1">
    <source>
        <dbReference type="SAM" id="Phobius"/>
    </source>
</evidence>
<keyword evidence="3" id="KW-1185">Reference proteome</keyword>
<keyword evidence="1" id="KW-1133">Transmembrane helix</keyword>
<comment type="caution">
    <text evidence="2">The sequence shown here is derived from an EMBL/GenBank/DDBJ whole genome shotgun (WGS) entry which is preliminary data.</text>
</comment>
<proteinExistence type="predicted"/>
<name>A0A8S3YNZ3_9EUPU</name>
<gene>
    <name evidence="2" type="ORF">CUNI_LOCUS4061</name>
</gene>
<reference evidence="2" key="1">
    <citation type="submission" date="2021-04" db="EMBL/GenBank/DDBJ databases">
        <authorList>
            <consortium name="Molecular Ecology Group"/>
        </authorList>
    </citation>
    <scope>NUCLEOTIDE SEQUENCE</scope>
</reference>
<keyword evidence="1" id="KW-0812">Transmembrane</keyword>
<dbReference type="EMBL" id="CAJHNH020000560">
    <property type="protein sequence ID" value="CAG5118503.1"/>
    <property type="molecule type" value="Genomic_DNA"/>
</dbReference>
<accession>A0A8S3YNZ3</accession>
<dbReference type="OrthoDB" id="10258445at2759"/>
<dbReference type="Proteomes" id="UP000678393">
    <property type="component" value="Unassembled WGS sequence"/>
</dbReference>
<keyword evidence="1" id="KW-0472">Membrane</keyword>
<feature type="transmembrane region" description="Helical" evidence="1">
    <location>
        <begin position="21"/>
        <end position="42"/>
    </location>
</feature>
<evidence type="ECO:0000313" key="2">
    <source>
        <dbReference type="EMBL" id="CAG5118503.1"/>
    </source>
</evidence>
<dbReference type="AlphaFoldDB" id="A0A8S3YNZ3"/>
<sequence>MSNQALRFKVKQLNRMEIEMLFAKGQYIVMELEVLYMLRMYITPKKIYYGNL</sequence>
<protein>
    <submittedName>
        <fullName evidence="2">Uncharacterized protein</fullName>
    </submittedName>
</protein>
<organism evidence="2 3">
    <name type="scientific">Candidula unifasciata</name>
    <dbReference type="NCBI Taxonomy" id="100452"/>
    <lineage>
        <taxon>Eukaryota</taxon>
        <taxon>Metazoa</taxon>
        <taxon>Spiralia</taxon>
        <taxon>Lophotrochozoa</taxon>
        <taxon>Mollusca</taxon>
        <taxon>Gastropoda</taxon>
        <taxon>Heterobranchia</taxon>
        <taxon>Euthyneura</taxon>
        <taxon>Panpulmonata</taxon>
        <taxon>Eupulmonata</taxon>
        <taxon>Stylommatophora</taxon>
        <taxon>Helicina</taxon>
        <taxon>Helicoidea</taxon>
        <taxon>Geomitridae</taxon>
        <taxon>Candidula</taxon>
    </lineage>
</organism>